<reference evidence="1 2" key="1">
    <citation type="journal article" date="2020" name="BMC Genomics">
        <title>Intraspecific diversification of the crop wild relative Brassica cretica Lam. using demographic model selection.</title>
        <authorList>
            <person name="Kioukis A."/>
            <person name="Michalopoulou V.A."/>
            <person name="Briers L."/>
            <person name="Pirintsos S."/>
            <person name="Studholme D.J."/>
            <person name="Pavlidis P."/>
            <person name="Sarris P.F."/>
        </authorList>
    </citation>
    <scope>NUCLEOTIDE SEQUENCE [LARGE SCALE GENOMIC DNA]</scope>
    <source>
        <strain evidence="2">cv. PFS-1207/04</strain>
    </source>
</reference>
<accession>A0ABQ7B6T4</accession>
<dbReference type="EMBL" id="QGKV02001507">
    <property type="protein sequence ID" value="KAF3528077.1"/>
    <property type="molecule type" value="Genomic_DNA"/>
</dbReference>
<name>A0ABQ7B6T4_BRACR</name>
<proteinExistence type="predicted"/>
<evidence type="ECO:0000313" key="2">
    <source>
        <dbReference type="Proteomes" id="UP000266723"/>
    </source>
</evidence>
<protein>
    <submittedName>
        <fullName evidence="1">Uncharacterized protein</fullName>
    </submittedName>
</protein>
<dbReference type="Proteomes" id="UP000266723">
    <property type="component" value="Unassembled WGS sequence"/>
</dbReference>
<sequence length="117" mass="12782">MLLLNHVPVKSLIASVSSAPFVFHFCGCILYPLQAVSKTIKFELRHLSDISDFTFDTSLPRFVESGQDIIGFECDGSSSIDVRRFLLIDAGVVASTARCVCILVMPCLISSMHVATN</sequence>
<evidence type="ECO:0000313" key="1">
    <source>
        <dbReference type="EMBL" id="KAF3528077.1"/>
    </source>
</evidence>
<organism evidence="1 2">
    <name type="scientific">Brassica cretica</name>
    <name type="common">Mustard</name>
    <dbReference type="NCBI Taxonomy" id="69181"/>
    <lineage>
        <taxon>Eukaryota</taxon>
        <taxon>Viridiplantae</taxon>
        <taxon>Streptophyta</taxon>
        <taxon>Embryophyta</taxon>
        <taxon>Tracheophyta</taxon>
        <taxon>Spermatophyta</taxon>
        <taxon>Magnoliopsida</taxon>
        <taxon>eudicotyledons</taxon>
        <taxon>Gunneridae</taxon>
        <taxon>Pentapetalae</taxon>
        <taxon>rosids</taxon>
        <taxon>malvids</taxon>
        <taxon>Brassicales</taxon>
        <taxon>Brassicaceae</taxon>
        <taxon>Brassiceae</taxon>
        <taxon>Brassica</taxon>
    </lineage>
</organism>
<keyword evidence="2" id="KW-1185">Reference proteome</keyword>
<comment type="caution">
    <text evidence="1">The sequence shown here is derived from an EMBL/GenBank/DDBJ whole genome shotgun (WGS) entry which is preliminary data.</text>
</comment>
<gene>
    <name evidence="1" type="ORF">DY000_02040966</name>
</gene>